<dbReference type="InterPro" id="IPR000522">
    <property type="entry name" value="ABC_transptr_permease_BtuC"/>
</dbReference>
<evidence type="ECO:0000256" key="7">
    <source>
        <dbReference type="ARBA" id="ARBA00023136"/>
    </source>
</evidence>
<dbReference type="GO" id="GO:0022857">
    <property type="term" value="F:transmembrane transporter activity"/>
    <property type="evidence" value="ECO:0007669"/>
    <property type="project" value="InterPro"/>
</dbReference>
<comment type="subcellular location">
    <subcellularLocation>
        <location evidence="1">Cell membrane</location>
        <topology evidence="1">Multi-pass membrane protein</topology>
    </subcellularLocation>
</comment>
<evidence type="ECO:0000256" key="2">
    <source>
        <dbReference type="ARBA" id="ARBA00007935"/>
    </source>
</evidence>
<dbReference type="CDD" id="cd06550">
    <property type="entry name" value="TM_ABC_iron-siderophores_like"/>
    <property type="match status" value="1"/>
</dbReference>
<feature type="transmembrane region" description="Helical" evidence="8">
    <location>
        <begin position="216"/>
        <end position="237"/>
    </location>
</feature>
<evidence type="ECO:0000256" key="5">
    <source>
        <dbReference type="ARBA" id="ARBA00022692"/>
    </source>
</evidence>
<feature type="transmembrane region" description="Helical" evidence="8">
    <location>
        <begin position="304"/>
        <end position="326"/>
    </location>
</feature>
<evidence type="ECO:0000256" key="3">
    <source>
        <dbReference type="ARBA" id="ARBA00022448"/>
    </source>
</evidence>
<reference evidence="9 10" key="1">
    <citation type="journal article" date="2012" name="Stand. Genomic Sci.">
        <title>Genome sequence of the soil bacterium Saccharomonospora azurea type strain (NA-128(T)).</title>
        <authorList>
            <person name="Klenk H.P."/>
            <person name="Held B."/>
            <person name="Lucas S."/>
            <person name="Lapidus A."/>
            <person name="Copeland A."/>
            <person name="Hammon N."/>
            <person name="Pitluck S."/>
            <person name="Goodwin L.A."/>
            <person name="Han C."/>
            <person name="Tapia R."/>
            <person name="Brambilla E.M."/>
            <person name="Potter G."/>
            <person name="Land M."/>
            <person name="Ivanova N."/>
            <person name="Rohde M."/>
            <person name="Goker M."/>
            <person name="Detter J.C."/>
            <person name="Kyrpides N.C."/>
            <person name="Woyke T."/>
        </authorList>
    </citation>
    <scope>NUCLEOTIDE SEQUENCE [LARGE SCALE GENOMIC DNA]</scope>
    <source>
        <strain evidence="9 10">NA-128</strain>
    </source>
</reference>
<evidence type="ECO:0000256" key="6">
    <source>
        <dbReference type="ARBA" id="ARBA00022989"/>
    </source>
</evidence>
<dbReference type="SUPFAM" id="SSF81345">
    <property type="entry name" value="ABC transporter involved in vitamin B12 uptake, BtuC"/>
    <property type="match status" value="1"/>
</dbReference>
<gene>
    <name evidence="9" type="ORF">SacazDRAFT_00384</name>
</gene>
<keyword evidence="4" id="KW-1003">Cell membrane</keyword>
<dbReference type="EMBL" id="CM001466">
    <property type="protein sequence ID" value="EHY87358.1"/>
    <property type="molecule type" value="Genomic_DNA"/>
</dbReference>
<feature type="transmembrane region" description="Helical" evidence="8">
    <location>
        <begin position="21"/>
        <end position="41"/>
    </location>
</feature>
<dbReference type="InterPro" id="IPR037294">
    <property type="entry name" value="ABC_BtuC-like"/>
</dbReference>
<keyword evidence="5 8" id="KW-0812">Transmembrane</keyword>
<keyword evidence="6 8" id="KW-1133">Transmembrane helix</keyword>
<dbReference type="OrthoDB" id="9782305at2"/>
<proteinExistence type="inferred from homology"/>
<evidence type="ECO:0000256" key="1">
    <source>
        <dbReference type="ARBA" id="ARBA00004651"/>
    </source>
</evidence>
<evidence type="ECO:0000256" key="4">
    <source>
        <dbReference type="ARBA" id="ARBA00022475"/>
    </source>
</evidence>
<feature type="transmembrane region" description="Helical" evidence="8">
    <location>
        <begin position="332"/>
        <end position="350"/>
    </location>
</feature>
<dbReference type="AlphaFoldDB" id="H8G7T4"/>
<dbReference type="GO" id="GO:0033214">
    <property type="term" value="P:siderophore-iron import into cell"/>
    <property type="evidence" value="ECO:0007669"/>
    <property type="project" value="TreeGrafter"/>
</dbReference>
<feature type="transmembrane region" description="Helical" evidence="8">
    <location>
        <begin position="262"/>
        <end position="292"/>
    </location>
</feature>
<dbReference type="RefSeq" id="WP_005438097.1">
    <property type="nucleotide sequence ID" value="NZ_CM001466.1"/>
</dbReference>
<dbReference type="Gene3D" id="1.10.3470.10">
    <property type="entry name" value="ABC transporter involved in vitamin B12 uptake, BtuC"/>
    <property type="match status" value="1"/>
</dbReference>
<dbReference type="FunFam" id="1.10.3470.10:FF:000001">
    <property type="entry name" value="Vitamin B12 ABC transporter permease BtuC"/>
    <property type="match status" value="1"/>
</dbReference>
<keyword evidence="3" id="KW-0813">Transport</keyword>
<evidence type="ECO:0000313" key="10">
    <source>
        <dbReference type="Proteomes" id="UP000004705"/>
    </source>
</evidence>
<dbReference type="HOGENOM" id="CLU_013016_0_1_11"/>
<name>H8G7T4_9PSEU</name>
<organism evidence="9 10">
    <name type="scientific">Saccharomonospora azurea NA-128</name>
    <dbReference type="NCBI Taxonomy" id="882081"/>
    <lineage>
        <taxon>Bacteria</taxon>
        <taxon>Bacillati</taxon>
        <taxon>Actinomycetota</taxon>
        <taxon>Actinomycetes</taxon>
        <taxon>Pseudonocardiales</taxon>
        <taxon>Pseudonocardiaceae</taxon>
        <taxon>Saccharomonospora</taxon>
    </lineage>
</organism>
<dbReference type="Proteomes" id="UP000004705">
    <property type="component" value="Chromosome"/>
</dbReference>
<accession>H8G7T4</accession>
<feature type="transmembrane region" description="Helical" evidence="8">
    <location>
        <begin position="110"/>
        <end position="132"/>
    </location>
</feature>
<dbReference type="PANTHER" id="PTHR30472:SF67">
    <property type="entry name" value="PERMEASE OF ABC TRANSPORTER-RELATED"/>
    <property type="match status" value="1"/>
</dbReference>
<feature type="transmembrane region" description="Helical" evidence="8">
    <location>
        <begin position="81"/>
        <end position="98"/>
    </location>
</feature>
<comment type="similarity">
    <text evidence="2">Belongs to the binding-protein-dependent transport system permease family. FecCD subfamily.</text>
</comment>
<protein>
    <submittedName>
        <fullName evidence="9">ABC-type Fe3+-siderophore transport system, permease component</fullName>
    </submittedName>
</protein>
<feature type="transmembrane region" description="Helical" evidence="8">
    <location>
        <begin position="172"/>
        <end position="195"/>
    </location>
</feature>
<dbReference type="PANTHER" id="PTHR30472">
    <property type="entry name" value="FERRIC ENTEROBACTIN TRANSPORT SYSTEM PERMEASE PROTEIN"/>
    <property type="match status" value="1"/>
</dbReference>
<dbReference type="GO" id="GO:0005886">
    <property type="term" value="C:plasma membrane"/>
    <property type="evidence" value="ECO:0007669"/>
    <property type="project" value="UniProtKB-SubCell"/>
</dbReference>
<dbReference type="Pfam" id="PF01032">
    <property type="entry name" value="FecCD"/>
    <property type="match status" value="1"/>
</dbReference>
<evidence type="ECO:0000256" key="8">
    <source>
        <dbReference type="SAM" id="Phobius"/>
    </source>
</evidence>
<feature type="transmembrane region" description="Helical" evidence="8">
    <location>
        <begin position="139"/>
        <end position="160"/>
    </location>
</feature>
<keyword evidence="7 8" id="KW-0472">Membrane</keyword>
<keyword evidence="10" id="KW-1185">Reference proteome</keyword>
<sequence length="357" mass="35701">MATTVGAGPARSGPPSLRSGWVPHLVLFLSLGAAMVIALGVGSVPVSPTTVVDVVARRLGAPVDVSVFDDRIVWQLRLPRVLGAAATGSGLALCGAVLQSLTRNDLAEPYLLGISGGASVGAVSVLVLGISAGSLGGSALVGLGAFAGALGALALVLGLAAGRSGALPPTRVVLAGVAIGQICSAYTSFLVIVGGDHDAARRVLSWTLGSLAGVRWTGALTLVVLVMATFALVTVYAPTLDAFAFGEAAAGSLGVRVQTTRWTLMVTTALVTAGLVSFTGAIGFVGLVVPHLVRLVCGPLHGRLLPLSALAGAVLLVFADTLARSLVEGQEIPIGIVTAVVGAPVFAFLLRRTGRST</sequence>
<evidence type="ECO:0000313" key="9">
    <source>
        <dbReference type="EMBL" id="EHY87358.1"/>
    </source>
</evidence>